<dbReference type="PANTHER" id="PTHR33199:SF2">
    <property type="entry name" value="OS02G0475300 PROTEIN"/>
    <property type="match status" value="1"/>
</dbReference>
<reference evidence="1" key="1">
    <citation type="submission" date="2025-08" db="UniProtKB">
        <authorList>
            <consortium name="RefSeq"/>
        </authorList>
    </citation>
    <scope>IDENTIFICATION</scope>
</reference>
<proteinExistence type="predicted"/>
<accession>A0A1S3YM38</accession>
<dbReference type="InterPro" id="IPR044663">
    <property type="entry name" value="CAD1/NSL1-like"/>
</dbReference>
<gene>
    <name evidence="1" type="primary">LOC107777733</name>
</gene>
<dbReference type="OMA" id="LYNCALE"/>
<dbReference type="KEGG" id="nta:107777733"/>
<dbReference type="GO" id="GO:2000031">
    <property type="term" value="P:regulation of salicylic acid mediated signaling pathway"/>
    <property type="evidence" value="ECO:0007669"/>
    <property type="project" value="InterPro"/>
</dbReference>
<dbReference type="AlphaFoldDB" id="A0A1S3YM38"/>
<dbReference type="STRING" id="4097.A0A1S3YM38"/>
<protein>
    <submittedName>
        <fullName evidence="1">MACPF domain-containing protein At4g24290-like</fullName>
    </submittedName>
</protein>
<dbReference type="PANTHER" id="PTHR33199">
    <property type="entry name" value="MACPF DOMAIN-CONTAINING PROTEIN CAD1"/>
    <property type="match status" value="1"/>
</dbReference>
<sequence length="167" mass="18746">MEEEFERKPIEVKATEALGCGFDFASDFRLKFVKKCSNGGRLVILDEMNRRNVVVPGGVTIPDVSENIRCDKGDHIRFKSDVLEFNQMSELLNQKSSVHGKVPSGYLNAMFDLSGAWLNDSADAKYLAFDGYFVSLYYLHLTASPLVLQDQVKKAVPPHWDPASLSR</sequence>
<dbReference type="PaxDb" id="4097-A0A1S3YM38"/>
<organism evidence="1">
    <name type="scientific">Nicotiana tabacum</name>
    <name type="common">Common tobacco</name>
    <dbReference type="NCBI Taxonomy" id="4097"/>
    <lineage>
        <taxon>Eukaryota</taxon>
        <taxon>Viridiplantae</taxon>
        <taxon>Streptophyta</taxon>
        <taxon>Embryophyta</taxon>
        <taxon>Tracheophyta</taxon>
        <taxon>Spermatophyta</taxon>
        <taxon>Magnoliopsida</taxon>
        <taxon>eudicotyledons</taxon>
        <taxon>Gunneridae</taxon>
        <taxon>Pentapetalae</taxon>
        <taxon>asterids</taxon>
        <taxon>lamiids</taxon>
        <taxon>Solanales</taxon>
        <taxon>Solanaceae</taxon>
        <taxon>Nicotianoideae</taxon>
        <taxon>Nicotianeae</taxon>
        <taxon>Nicotiana</taxon>
    </lineage>
</organism>
<name>A0A1S3YM38_TOBAC</name>
<dbReference type="RefSeq" id="XP_016453351.1">
    <property type="nucleotide sequence ID" value="XM_016597865.1"/>
</dbReference>
<dbReference type="GO" id="GO:0012501">
    <property type="term" value="P:programmed cell death"/>
    <property type="evidence" value="ECO:0007669"/>
    <property type="project" value="InterPro"/>
</dbReference>
<dbReference type="OrthoDB" id="1258514at2759"/>
<dbReference type="GO" id="GO:0006952">
    <property type="term" value="P:defense response"/>
    <property type="evidence" value="ECO:0007669"/>
    <property type="project" value="InterPro"/>
</dbReference>
<evidence type="ECO:0000313" key="1">
    <source>
        <dbReference type="RefSeq" id="XP_016453351.1"/>
    </source>
</evidence>